<reference evidence="4" key="1">
    <citation type="submission" date="2020-10" db="EMBL/GenBank/DDBJ databases">
        <authorList>
            <person name="Gilroy R."/>
        </authorList>
    </citation>
    <scope>NUCLEOTIDE SEQUENCE</scope>
    <source>
        <strain evidence="4">B3-4054</strain>
    </source>
</reference>
<reference evidence="4" key="2">
    <citation type="journal article" date="2021" name="PeerJ">
        <title>Extensive microbial diversity within the chicken gut microbiome revealed by metagenomics and culture.</title>
        <authorList>
            <person name="Gilroy R."/>
            <person name="Ravi A."/>
            <person name="Getino M."/>
            <person name="Pursley I."/>
            <person name="Horton D.L."/>
            <person name="Alikhan N.F."/>
            <person name="Baker D."/>
            <person name="Gharbi K."/>
            <person name="Hall N."/>
            <person name="Watson M."/>
            <person name="Adriaenssens E.M."/>
            <person name="Foster-Nyarko E."/>
            <person name="Jarju S."/>
            <person name="Secka A."/>
            <person name="Antonio M."/>
            <person name="Oren A."/>
            <person name="Chaudhuri R.R."/>
            <person name="La Ragione R."/>
            <person name="Hildebrand F."/>
            <person name="Pallen M.J."/>
        </authorList>
    </citation>
    <scope>NUCLEOTIDE SEQUENCE</scope>
    <source>
        <strain evidence="4">B3-4054</strain>
    </source>
</reference>
<dbReference type="Pfam" id="PF13200">
    <property type="entry name" value="DUF4015"/>
    <property type="match status" value="1"/>
</dbReference>
<dbReference type="InterPro" id="IPR015943">
    <property type="entry name" value="WD40/YVTN_repeat-like_dom_sf"/>
</dbReference>
<dbReference type="Gene3D" id="2.130.10.10">
    <property type="entry name" value="YVTN repeat-like/Quinoprotein amine dehydrogenase"/>
    <property type="match status" value="1"/>
</dbReference>
<dbReference type="EMBL" id="JADIMS010000143">
    <property type="protein sequence ID" value="MBO8450961.1"/>
    <property type="molecule type" value="Genomic_DNA"/>
</dbReference>
<proteinExistence type="predicted"/>
<name>A0A9D9HGV4_9SPIR</name>
<sequence length="749" mass="84160">MRKTFLLALFAFSGLTAFSVLPAQQQPAPGAVSAGQPVTDTGGTVFLAGNGSGLFSIRPGTLGVSLLWQGGAVHKILRVQDFAPDAEGWYFLTDKGVLYSRDLQNFELRNDGLPVRTVKTFRNGEIAFVSEIQELADLCPLPGNPDVLVTATNKSVFLSEDGGRSWRSLGTSAITDGVKTAAPAMLPDETGRGKLTVLMSHPIYGISYLHPHDAGSRWTDLNDGLERMPTMESPDEVAAIAVSPDGSQVYASQSFLPALYRLDWEGRRFVRILRTEDFADSFDGLSVRGSGENAKLFFTARENLKMFSSTGLQNIPQWDSLSSLLRKPASCLYVPPAEAAALLGPGTNAGLSFSQMWLLHPEQVSSPYAARADGRKGIYIPVWQATTEEGLDAHLKTIQDNSLNMLVIDMKDDYGFLRYDAQDPLVTEKGQTGRGIRLEEFVRKTDALDLYLVARIVVFKDRELSEYAGGKYAVWDSRENKPWRGYELREETIEEEGKEPRTETVRRYYDEYWVDPYSEEVWEYNVAIAKELIARGFDEIQFDYIRFPTDGRNLPDASYRWQSGGLDKESALLSFLRYARQEIKAPVSIDIYGANGWYRTGARTGQHINLLAKYVDVICPMFYPSHFENGFLAQEPAVERPYRIYYYGTFRNTILAKNQALVRPWAQAFYLNVAYDRTYYNENYVQQQIFGVRDSCNRGYTYWNNSGRYTDLRPDPPDTAPYPGTSPEAAAGRIFRVRRNNAPAEALQK</sequence>
<evidence type="ECO:0000313" key="5">
    <source>
        <dbReference type="Proteomes" id="UP000823616"/>
    </source>
</evidence>
<organism evidence="4 5">
    <name type="scientific">Candidatus Avitreponema avistercoris</name>
    <dbReference type="NCBI Taxonomy" id="2840705"/>
    <lineage>
        <taxon>Bacteria</taxon>
        <taxon>Pseudomonadati</taxon>
        <taxon>Spirochaetota</taxon>
        <taxon>Spirochaetia</taxon>
        <taxon>Spirochaetales</taxon>
        <taxon>Candidatus Avitreponema</taxon>
    </lineage>
</organism>
<feature type="signal peptide" evidence="2">
    <location>
        <begin position="1"/>
        <end position="22"/>
    </location>
</feature>
<accession>A0A9D9HGV4</accession>
<dbReference type="Proteomes" id="UP000823616">
    <property type="component" value="Unassembled WGS sequence"/>
</dbReference>
<protein>
    <recommendedName>
        <fullName evidence="3">DUF4015 domain-containing protein</fullName>
    </recommendedName>
</protein>
<dbReference type="InterPro" id="IPR025275">
    <property type="entry name" value="DUF4015"/>
</dbReference>
<gene>
    <name evidence="4" type="ORF">IAA96_07635</name>
</gene>
<evidence type="ECO:0000256" key="1">
    <source>
        <dbReference type="SAM" id="MobiDB-lite"/>
    </source>
</evidence>
<evidence type="ECO:0000313" key="4">
    <source>
        <dbReference type="EMBL" id="MBO8450961.1"/>
    </source>
</evidence>
<keyword evidence="2" id="KW-0732">Signal</keyword>
<dbReference type="AlphaFoldDB" id="A0A9D9HGV4"/>
<feature type="region of interest" description="Disordered" evidence="1">
    <location>
        <begin position="711"/>
        <end position="733"/>
    </location>
</feature>
<evidence type="ECO:0000259" key="3">
    <source>
        <dbReference type="Pfam" id="PF13200"/>
    </source>
</evidence>
<comment type="caution">
    <text evidence="4">The sequence shown here is derived from an EMBL/GenBank/DDBJ whole genome shotgun (WGS) entry which is preliminary data.</text>
</comment>
<dbReference type="SUPFAM" id="SSF51445">
    <property type="entry name" value="(Trans)glycosidases"/>
    <property type="match status" value="1"/>
</dbReference>
<dbReference type="SUPFAM" id="SSF110296">
    <property type="entry name" value="Oligoxyloglucan reducing end-specific cellobiohydrolase"/>
    <property type="match status" value="1"/>
</dbReference>
<feature type="chain" id="PRO_5039571849" description="DUF4015 domain-containing protein" evidence="2">
    <location>
        <begin position="23"/>
        <end position="749"/>
    </location>
</feature>
<dbReference type="Gene3D" id="3.20.20.80">
    <property type="entry name" value="Glycosidases"/>
    <property type="match status" value="1"/>
</dbReference>
<dbReference type="InterPro" id="IPR017853">
    <property type="entry name" value="GH"/>
</dbReference>
<feature type="domain" description="DUF4015" evidence="3">
    <location>
        <begin position="377"/>
        <end position="709"/>
    </location>
</feature>
<evidence type="ECO:0000256" key="2">
    <source>
        <dbReference type="SAM" id="SignalP"/>
    </source>
</evidence>